<feature type="compositionally biased region" description="Basic and acidic residues" evidence="1">
    <location>
        <begin position="145"/>
        <end position="174"/>
    </location>
</feature>
<proteinExistence type="predicted"/>
<feature type="compositionally biased region" description="Basic and acidic residues" evidence="1">
    <location>
        <begin position="202"/>
        <end position="214"/>
    </location>
</feature>
<dbReference type="EMBL" id="BARS01015100">
    <property type="protein sequence ID" value="GAF87138.1"/>
    <property type="molecule type" value="Genomic_DNA"/>
</dbReference>
<evidence type="ECO:0000313" key="2">
    <source>
        <dbReference type="EMBL" id="GAF87138.1"/>
    </source>
</evidence>
<sequence length="214" mass="24199">MSAEYTQAQLERMVNGTPHIPNVIFYEKAVLDRDASERESRRVYTKVVFIKITQPGLTDWAAYKAQPEDFRKFAEEYDYFLNNKQGTREPGIEIIPELDIAHLQELIDMGIATIPKLAAALQVPPHLEYAQQAAVTINNVLEETKHAQEKAQSKAQDREKTRLVPPADRQKHPTDVGQSGLSPGDSSGENEDAKRFHAGGQDNHRQNPVDNWRV</sequence>
<evidence type="ECO:0000256" key="1">
    <source>
        <dbReference type="SAM" id="MobiDB-lite"/>
    </source>
</evidence>
<organism evidence="2">
    <name type="scientific">marine sediment metagenome</name>
    <dbReference type="NCBI Taxonomy" id="412755"/>
    <lineage>
        <taxon>unclassified sequences</taxon>
        <taxon>metagenomes</taxon>
        <taxon>ecological metagenomes</taxon>
    </lineage>
</organism>
<name>X0T106_9ZZZZ</name>
<dbReference type="AlphaFoldDB" id="X0T106"/>
<feature type="non-terminal residue" evidence="2">
    <location>
        <position position="214"/>
    </location>
</feature>
<comment type="caution">
    <text evidence="2">The sequence shown here is derived from an EMBL/GenBank/DDBJ whole genome shotgun (WGS) entry which is preliminary data.</text>
</comment>
<feature type="region of interest" description="Disordered" evidence="1">
    <location>
        <begin position="145"/>
        <end position="214"/>
    </location>
</feature>
<gene>
    <name evidence="2" type="ORF">S01H1_25061</name>
</gene>
<reference evidence="2" key="1">
    <citation type="journal article" date="2014" name="Front. Microbiol.">
        <title>High frequency of phylogenetically diverse reductive dehalogenase-homologous genes in deep subseafloor sedimentary metagenomes.</title>
        <authorList>
            <person name="Kawai M."/>
            <person name="Futagami T."/>
            <person name="Toyoda A."/>
            <person name="Takaki Y."/>
            <person name="Nishi S."/>
            <person name="Hori S."/>
            <person name="Arai W."/>
            <person name="Tsubouchi T."/>
            <person name="Morono Y."/>
            <person name="Uchiyama I."/>
            <person name="Ito T."/>
            <person name="Fujiyama A."/>
            <person name="Inagaki F."/>
            <person name="Takami H."/>
        </authorList>
    </citation>
    <scope>NUCLEOTIDE SEQUENCE</scope>
    <source>
        <strain evidence="2">Expedition CK06-06</strain>
    </source>
</reference>
<feature type="compositionally biased region" description="Polar residues" evidence="1">
    <location>
        <begin position="176"/>
        <end position="187"/>
    </location>
</feature>
<protein>
    <submittedName>
        <fullName evidence="2">Uncharacterized protein</fullName>
    </submittedName>
</protein>
<accession>X0T106</accession>